<keyword evidence="3" id="KW-1185">Reference proteome</keyword>
<dbReference type="AlphaFoldDB" id="F6H4W2"/>
<feature type="transmembrane region" description="Helical" evidence="1">
    <location>
        <begin position="53"/>
        <end position="75"/>
    </location>
</feature>
<evidence type="ECO:0008006" key="4">
    <source>
        <dbReference type="Google" id="ProtNLM"/>
    </source>
</evidence>
<dbReference type="HOGENOM" id="CLU_2659573_0_0_1"/>
<dbReference type="Proteomes" id="UP000009183">
    <property type="component" value="Chromosome 19"/>
</dbReference>
<sequence length="76" mass="8800">MEVLWSSKRDRQDHNSKNIFERGGHFMKIGYNGGCLWLVRCRDGLRFGSSQFVAFWVGCLLAHTMKMFLCCLCCFG</sequence>
<proteinExistence type="predicted"/>
<keyword evidence="1" id="KW-0472">Membrane</keyword>
<keyword evidence="1" id="KW-1133">Transmembrane helix</keyword>
<name>F6H4W2_VITVI</name>
<organism evidence="2 3">
    <name type="scientific">Vitis vinifera</name>
    <name type="common">Grape</name>
    <dbReference type="NCBI Taxonomy" id="29760"/>
    <lineage>
        <taxon>Eukaryota</taxon>
        <taxon>Viridiplantae</taxon>
        <taxon>Streptophyta</taxon>
        <taxon>Embryophyta</taxon>
        <taxon>Tracheophyta</taxon>
        <taxon>Spermatophyta</taxon>
        <taxon>Magnoliopsida</taxon>
        <taxon>eudicotyledons</taxon>
        <taxon>Gunneridae</taxon>
        <taxon>Pentapetalae</taxon>
        <taxon>rosids</taxon>
        <taxon>Vitales</taxon>
        <taxon>Vitaceae</taxon>
        <taxon>Viteae</taxon>
        <taxon>Vitis</taxon>
    </lineage>
</organism>
<evidence type="ECO:0000313" key="2">
    <source>
        <dbReference type="EMBL" id="CCB47251.1"/>
    </source>
</evidence>
<accession>F6H4W2</accession>
<reference evidence="3" key="1">
    <citation type="journal article" date="2007" name="Nature">
        <title>The grapevine genome sequence suggests ancestral hexaploidization in major angiosperm phyla.</title>
        <authorList>
            <consortium name="The French-Italian Public Consortium for Grapevine Genome Characterization."/>
            <person name="Jaillon O."/>
            <person name="Aury J.-M."/>
            <person name="Noel B."/>
            <person name="Policriti A."/>
            <person name="Clepet C."/>
            <person name="Casagrande A."/>
            <person name="Choisne N."/>
            <person name="Aubourg S."/>
            <person name="Vitulo N."/>
            <person name="Jubin C."/>
            <person name="Vezzi A."/>
            <person name="Legeai F."/>
            <person name="Hugueney P."/>
            <person name="Dasilva C."/>
            <person name="Horner D."/>
            <person name="Mica E."/>
            <person name="Jublot D."/>
            <person name="Poulain J."/>
            <person name="Bruyere C."/>
            <person name="Billault A."/>
            <person name="Segurens B."/>
            <person name="Gouyvenoux M."/>
            <person name="Ugarte E."/>
            <person name="Cattonaro F."/>
            <person name="Anthouard V."/>
            <person name="Vico V."/>
            <person name="Del Fabbro C."/>
            <person name="Alaux M."/>
            <person name="Di Gaspero G."/>
            <person name="Dumas V."/>
            <person name="Felice N."/>
            <person name="Paillard S."/>
            <person name="Juman I."/>
            <person name="Moroldo M."/>
            <person name="Scalabrin S."/>
            <person name="Canaguier A."/>
            <person name="Le Clainche I."/>
            <person name="Malacrida G."/>
            <person name="Durand E."/>
            <person name="Pesole G."/>
            <person name="Laucou V."/>
            <person name="Chatelet P."/>
            <person name="Merdinoglu D."/>
            <person name="Delledonne M."/>
            <person name="Pezzotti M."/>
            <person name="Lecharny A."/>
            <person name="Scarpelli C."/>
            <person name="Artiguenave F."/>
            <person name="Pe M.E."/>
            <person name="Valle G."/>
            <person name="Morgante M."/>
            <person name="Caboche M."/>
            <person name="Adam-Blondon A.-F."/>
            <person name="Weissenbach J."/>
            <person name="Quetier F."/>
            <person name="Wincker P."/>
        </authorList>
    </citation>
    <scope>NUCLEOTIDE SEQUENCE [LARGE SCALE GENOMIC DNA]</scope>
    <source>
        <strain evidence="3">cv. Pinot noir / PN40024</strain>
    </source>
</reference>
<keyword evidence="1" id="KW-0812">Transmembrane</keyword>
<evidence type="ECO:0000256" key="1">
    <source>
        <dbReference type="SAM" id="Phobius"/>
    </source>
</evidence>
<dbReference type="PaxDb" id="29760-VIT_19s0027g00120.t01"/>
<evidence type="ECO:0000313" key="3">
    <source>
        <dbReference type="Proteomes" id="UP000009183"/>
    </source>
</evidence>
<dbReference type="InParanoid" id="F6H4W2"/>
<gene>
    <name evidence="2" type="ordered locus">VIT_19s0027g00120</name>
</gene>
<protein>
    <recommendedName>
        <fullName evidence="4">Transmembrane protein</fullName>
    </recommendedName>
</protein>
<dbReference type="EMBL" id="FN595234">
    <property type="protein sequence ID" value="CCB47251.1"/>
    <property type="molecule type" value="Genomic_DNA"/>
</dbReference>